<dbReference type="Gene3D" id="3.20.20.70">
    <property type="entry name" value="Aldolase class I"/>
    <property type="match status" value="1"/>
</dbReference>
<evidence type="ECO:0000259" key="2">
    <source>
        <dbReference type="Pfam" id="PF19200"/>
    </source>
</evidence>
<dbReference type="InterPro" id="IPR029000">
    <property type="entry name" value="Cyclophilin-like_dom_sf"/>
</dbReference>
<dbReference type="SUPFAM" id="SSF51445">
    <property type="entry name" value="(Trans)glycosidases"/>
    <property type="match status" value="1"/>
</dbReference>
<dbReference type="EMBL" id="CP102453">
    <property type="protein sequence ID" value="UUX35467.1"/>
    <property type="molecule type" value="Genomic_DNA"/>
</dbReference>
<evidence type="ECO:0000313" key="4">
    <source>
        <dbReference type="Proteomes" id="UP001315967"/>
    </source>
</evidence>
<dbReference type="PANTHER" id="PTHR38435">
    <property type="match status" value="1"/>
</dbReference>
<dbReference type="InterPro" id="IPR013785">
    <property type="entry name" value="Aldolase_TIM"/>
</dbReference>
<reference evidence="3 4" key="1">
    <citation type="submission" date="2022-08" db="EMBL/GenBank/DDBJ databases">
        <title>Aerococcaceae sp. nov isolated from spoiled eye mask.</title>
        <authorList>
            <person name="Zhou G."/>
            <person name="Xie X.-B."/>
            <person name="Shi Q.-S."/>
            <person name="Wang Y.-S."/>
            <person name="Wen X."/>
            <person name="Peng H."/>
            <person name="Yang X.-J."/>
            <person name="Tao H.-B."/>
            <person name="Huang X.-M."/>
        </authorList>
    </citation>
    <scope>NUCLEOTIDE SEQUENCE [LARGE SCALE GENOMIC DNA]</scope>
    <source>
        <strain evidence="4">DM20194951</strain>
    </source>
</reference>
<dbReference type="Gene3D" id="2.40.100.10">
    <property type="entry name" value="Cyclophilin-like"/>
    <property type="match status" value="1"/>
</dbReference>
<dbReference type="InterPro" id="IPR043894">
    <property type="entry name" value="MupG_C"/>
</dbReference>
<dbReference type="Pfam" id="PF05913">
    <property type="entry name" value="MupG_C"/>
    <property type="match status" value="1"/>
</dbReference>
<dbReference type="RefSeq" id="WP_313794952.1">
    <property type="nucleotide sequence ID" value="NZ_CP102453.1"/>
</dbReference>
<dbReference type="PANTHER" id="PTHR38435:SF1">
    <property type="entry name" value="DUF871 DOMAIN-CONTAINING PROTEIN"/>
    <property type="match status" value="1"/>
</dbReference>
<evidence type="ECO:0000259" key="1">
    <source>
        <dbReference type="Pfam" id="PF05913"/>
    </source>
</evidence>
<feature type="domain" description="6-phospho-N-acetylmuramidase N-terminal" evidence="2">
    <location>
        <begin position="4"/>
        <end position="237"/>
    </location>
</feature>
<organism evidence="3 4">
    <name type="scientific">Fundicoccus culcitae</name>
    <dbReference type="NCBI Taxonomy" id="2969821"/>
    <lineage>
        <taxon>Bacteria</taxon>
        <taxon>Bacillati</taxon>
        <taxon>Bacillota</taxon>
        <taxon>Bacilli</taxon>
        <taxon>Lactobacillales</taxon>
        <taxon>Aerococcaceae</taxon>
        <taxon>Fundicoccus</taxon>
    </lineage>
</organism>
<dbReference type="SUPFAM" id="SSF50891">
    <property type="entry name" value="Cyclophilin-like"/>
    <property type="match status" value="1"/>
</dbReference>
<protein>
    <submittedName>
        <fullName evidence="3">MupG family TIM beta-alpha barrel fold protein</fullName>
    </submittedName>
</protein>
<dbReference type="InterPro" id="IPR008589">
    <property type="entry name" value="MupG"/>
</dbReference>
<dbReference type="InterPro" id="IPR043797">
    <property type="entry name" value="MupG_N"/>
</dbReference>
<feature type="domain" description="6-phospho-N-acetylmuramidase C-terminal" evidence="1">
    <location>
        <begin position="249"/>
        <end position="361"/>
    </location>
</feature>
<keyword evidence="4" id="KW-1185">Reference proteome</keyword>
<dbReference type="InterPro" id="IPR017853">
    <property type="entry name" value="GH"/>
</dbReference>
<name>A0ABY5P9M7_9LACT</name>
<dbReference type="Pfam" id="PF19200">
    <property type="entry name" value="MupG_N"/>
    <property type="match status" value="1"/>
</dbReference>
<gene>
    <name evidence="3" type="ORF">NRE15_05130</name>
</gene>
<proteinExistence type="predicted"/>
<evidence type="ECO:0000313" key="3">
    <source>
        <dbReference type="EMBL" id="UUX35467.1"/>
    </source>
</evidence>
<sequence>MGKLGISLYPEQSTFEADKAYLERAKNYGYERLFLSLLQLDASDTEGKGFQQFLDTLTYAKYLGYEVGIDVNPHVLTQMGVDSSKLETFTEMGADIIRLDNETSAVDEARMTHNALGLSIELNMSQGTRHLDAIMSYSPDKSQLIGSHNFYPHRFSGLGLAHFNQCNAIFKQYNLRTMAFVNSQAATFGPWPMPDGLCTLEMHRTMDLVSQVKHLKLVDAIDDIVIANAYASDDELRLAAEAFNALHTTLRMVFNAEATAIEREIILNNLHSYRGDHSDYMIRSSWMRELYKTADIPAHTNQTIHAGDVIVNNSNYLRYKGEMQIALQEMPADERVNVVGHIVADDHILFENMHPWSAFQIVDVQDKE</sequence>
<dbReference type="Proteomes" id="UP001315967">
    <property type="component" value="Chromosome"/>
</dbReference>
<accession>A0ABY5P9M7</accession>